<keyword evidence="7" id="KW-1185">Reference proteome</keyword>
<keyword evidence="3" id="KW-0238">DNA-binding</keyword>
<evidence type="ECO:0000256" key="3">
    <source>
        <dbReference type="ARBA" id="ARBA00023125"/>
    </source>
</evidence>
<gene>
    <name evidence="6" type="ORF">ACG0Z6_12570</name>
</gene>
<keyword evidence="4" id="KW-0804">Transcription</keyword>
<comment type="caution">
    <text evidence="6">The sequence shown here is derived from an EMBL/GenBank/DDBJ whole genome shotgun (WGS) entry which is preliminary data.</text>
</comment>
<evidence type="ECO:0000256" key="4">
    <source>
        <dbReference type="ARBA" id="ARBA00023163"/>
    </source>
</evidence>
<dbReference type="InterPro" id="IPR036390">
    <property type="entry name" value="WH_DNA-bd_sf"/>
</dbReference>
<dbReference type="Gene3D" id="3.40.190.290">
    <property type="match status" value="1"/>
</dbReference>
<dbReference type="Pfam" id="PF03466">
    <property type="entry name" value="LysR_substrate"/>
    <property type="match status" value="1"/>
</dbReference>
<dbReference type="InterPro" id="IPR036388">
    <property type="entry name" value="WH-like_DNA-bd_sf"/>
</dbReference>
<sequence length="312" mass="34314">MSTDTPDTPHRTPLSHRHIEVFRAIMQAGSVTQAAAALWSSQPTLSRELARMEQLLGYALFERQAGRLRPTARALALYDEVQLAWQGLARVQERASALRTGLDDTLQLLALPALAHALLPRLCRELLLQSPQARLSITTQEAPLLHEWMGAQRFDLGFAEQAAPQAGVRSTLVARLDEVAVLPAGHPLLSKPKLRLQDFEGERFVSLAPQDPYRQQIDQCFAQAAVQRKLSLQTESAATLCALVAQGLGVAIVNPLTALAAASEALHLRPLAFSLPFELHVLEPLHRPRHALVAPLQTRLQRLMQAVKDDLA</sequence>
<evidence type="ECO:0000256" key="2">
    <source>
        <dbReference type="ARBA" id="ARBA00023015"/>
    </source>
</evidence>
<dbReference type="SUPFAM" id="SSF53850">
    <property type="entry name" value="Periplasmic binding protein-like II"/>
    <property type="match status" value="1"/>
</dbReference>
<dbReference type="Gene3D" id="1.10.10.10">
    <property type="entry name" value="Winged helix-like DNA-binding domain superfamily/Winged helix DNA-binding domain"/>
    <property type="match status" value="1"/>
</dbReference>
<name>A0ABW7FXK0_9BURK</name>
<dbReference type="InterPro" id="IPR005119">
    <property type="entry name" value="LysR_subst-bd"/>
</dbReference>
<evidence type="ECO:0000313" key="6">
    <source>
        <dbReference type="EMBL" id="MFG6449066.1"/>
    </source>
</evidence>
<comment type="similarity">
    <text evidence="1">Belongs to the LysR transcriptional regulatory family.</text>
</comment>
<evidence type="ECO:0000313" key="7">
    <source>
        <dbReference type="Proteomes" id="UP001606099"/>
    </source>
</evidence>
<proteinExistence type="inferred from homology"/>
<dbReference type="PANTHER" id="PTHR30427">
    <property type="entry name" value="TRANSCRIPTIONAL ACTIVATOR PROTEIN LYSR"/>
    <property type="match status" value="1"/>
</dbReference>
<dbReference type="SUPFAM" id="SSF46785">
    <property type="entry name" value="Winged helix' DNA-binding domain"/>
    <property type="match status" value="1"/>
</dbReference>
<protein>
    <submittedName>
        <fullName evidence="6">LysR family transcriptional regulator</fullName>
    </submittedName>
</protein>
<dbReference type="Pfam" id="PF00126">
    <property type="entry name" value="HTH_1"/>
    <property type="match status" value="1"/>
</dbReference>
<dbReference type="EMBL" id="JBIGHZ010000004">
    <property type="protein sequence ID" value="MFG6449066.1"/>
    <property type="molecule type" value="Genomic_DNA"/>
</dbReference>
<dbReference type="PRINTS" id="PR00039">
    <property type="entry name" value="HTHLYSR"/>
</dbReference>
<evidence type="ECO:0000259" key="5">
    <source>
        <dbReference type="PROSITE" id="PS50931"/>
    </source>
</evidence>
<organism evidence="6 7">
    <name type="scientific">Roseateles rivi</name>
    <dbReference type="NCBI Taxonomy" id="3299028"/>
    <lineage>
        <taxon>Bacteria</taxon>
        <taxon>Pseudomonadati</taxon>
        <taxon>Pseudomonadota</taxon>
        <taxon>Betaproteobacteria</taxon>
        <taxon>Burkholderiales</taxon>
        <taxon>Sphaerotilaceae</taxon>
        <taxon>Roseateles</taxon>
    </lineage>
</organism>
<accession>A0ABW7FXK0</accession>
<dbReference type="InterPro" id="IPR000847">
    <property type="entry name" value="LysR_HTH_N"/>
</dbReference>
<dbReference type="PANTHER" id="PTHR30427:SF1">
    <property type="entry name" value="TRANSCRIPTIONAL ACTIVATOR PROTEIN LYSR"/>
    <property type="match status" value="1"/>
</dbReference>
<feature type="domain" description="HTH lysR-type" evidence="5">
    <location>
        <begin position="17"/>
        <end position="71"/>
    </location>
</feature>
<dbReference type="Proteomes" id="UP001606099">
    <property type="component" value="Unassembled WGS sequence"/>
</dbReference>
<evidence type="ECO:0000256" key="1">
    <source>
        <dbReference type="ARBA" id="ARBA00009437"/>
    </source>
</evidence>
<dbReference type="NCBIfam" id="NF008239">
    <property type="entry name" value="PRK11013.1"/>
    <property type="match status" value="1"/>
</dbReference>
<dbReference type="PROSITE" id="PS50931">
    <property type="entry name" value="HTH_LYSR"/>
    <property type="match status" value="1"/>
</dbReference>
<dbReference type="RefSeq" id="WP_394461891.1">
    <property type="nucleotide sequence ID" value="NZ_JBIGHZ010000004.1"/>
</dbReference>
<keyword evidence="2" id="KW-0805">Transcription regulation</keyword>
<reference evidence="6 7" key="1">
    <citation type="submission" date="2024-08" db="EMBL/GenBank/DDBJ databases">
        <authorList>
            <person name="Lu H."/>
        </authorList>
    </citation>
    <scope>NUCLEOTIDE SEQUENCE [LARGE SCALE GENOMIC DNA]</scope>
    <source>
        <strain evidence="6 7">BYS180W</strain>
    </source>
</reference>